<dbReference type="Pfam" id="PF01554">
    <property type="entry name" value="MatE"/>
    <property type="match status" value="2"/>
</dbReference>
<organism evidence="11 12">
    <name type="scientific">Synoicihabitans lomoniglobus</name>
    <dbReference type="NCBI Taxonomy" id="2909285"/>
    <lineage>
        <taxon>Bacteria</taxon>
        <taxon>Pseudomonadati</taxon>
        <taxon>Verrucomicrobiota</taxon>
        <taxon>Opitutia</taxon>
        <taxon>Opitutales</taxon>
        <taxon>Opitutaceae</taxon>
        <taxon>Synoicihabitans</taxon>
    </lineage>
</organism>
<evidence type="ECO:0000256" key="9">
    <source>
        <dbReference type="ARBA" id="ARBA00031636"/>
    </source>
</evidence>
<dbReference type="RefSeq" id="WP_330929153.1">
    <property type="nucleotide sequence ID" value="NZ_CP119075.1"/>
</dbReference>
<evidence type="ECO:0000256" key="3">
    <source>
        <dbReference type="ARBA" id="ARBA00022449"/>
    </source>
</evidence>
<keyword evidence="8 10" id="KW-0472">Membrane</keyword>
<dbReference type="NCBIfam" id="TIGR00797">
    <property type="entry name" value="matE"/>
    <property type="match status" value="1"/>
</dbReference>
<keyword evidence="4" id="KW-1003">Cell membrane</keyword>
<keyword evidence="2" id="KW-0813">Transport</keyword>
<dbReference type="EMBL" id="CP119075">
    <property type="protein sequence ID" value="WED63469.1"/>
    <property type="molecule type" value="Genomic_DNA"/>
</dbReference>
<evidence type="ECO:0000256" key="6">
    <source>
        <dbReference type="ARBA" id="ARBA00022989"/>
    </source>
</evidence>
<dbReference type="InterPro" id="IPR050222">
    <property type="entry name" value="MATE_MdtK"/>
</dbReference>
<reference evidence="11" key="1">
    <citation type="submission" date="2023-03" db="EMBL/GenBank/DDBJ databases">
        <title>Lomoglobus Profundus gen. nov., sp. nov., a novel member of the phylum Verrucomicrobia, isolated from deep-marine sediment of South China Sea.</title>
        <authorList>
            <person name="Ahmad T."/>
            <person name="Ishaq S.E."/>
            <person name="Wang F."/>
        </authorList>
    </citation>
    <scope>NUCLEOTIDE SEQUENCE</scope>
    <source>
        <strain evidence="11">LMO-M01</strain>
    </source>
</reference>
<evidence type="ECO:0000256" key="4">
    <source>
        <dbReference type="ARBA" id="ARBA00022475"/>
    </source>
</evidence>
<dbReference type="PANTHER" id="PTHR43298:SF2">
    <property type="entry name" value="FMN_FAD EXPORTER YEEO-RELATED"/>
    <property type="match status" value="1"/>
</dbReference>
<feature type="transmembrane region" description="Helical" evidence="10">
    <location>
        <begin position="43"/>
        <end position="64"/>
    </location>
</feature>
<evidence type="ECO:0000256" key="5">
    <source>
        <dbReference type="ARBA" id="ARBA00022692"/>
    </source>
</evidence>
<keyword evidence="3" id="KW-0050">Antiport</keyword>
<evidence type="ECO:0000256" key="8">
    <source>
        <dbReference type="ARBA" id="ARBA00023136"/>
    </source>
</evidence>
<evidence type="ECO:0000313" key="12">
    <source>
        <dbReference type="Proteomes" id="UP001218638"/>
    </source>
</evidence>
<evidence type="ECO:0000256" key="10">
    <source>
        <dbReference type="SAM" id="Phobius"/>
    </source>
</evidence>
<dbReference type="GO" id="GO:0015297">
    <property type="term" value="F:antiporter activity"/>
    <property type="evidence" value="ECO:0007669"/>
    <property type="project" value="UniProtKB-KW"/>
</dbReference>
<dbReference type="PIRSF" id="PIRSF006603">
    <property type="entry name" value="DinF"/>
    <property type="match status" value="1"/>
</dbReference>
<dbReference type="AlphaFoldDB" id="A0AAF0CP68"/>
<dbReference type="InterPro" id="IPR048279">
    <property type="entry name" value="MdtK-like"/>
</dbReference>
<keyword evidence="6 10" id="KW-1133">Transmembrane helix</keyword>
<feature type="transmembrane region" description="Helical" evidence="10">
    <location>
        <begin position="354"/>
        <end position="376"/>
    </location>
</feature>
<dbReference type="KEGG" id="slom:PXH66_14105"/>
<feature type="transmembrane region" description="Helical" evidence="10">
    <location>
        <begin position="388"/>
        <end position="409"/>
    </location>
</feature>
<evidence type="ECO:0000313" key="11">
    <source>
        <dbReference type="EMBL" id="WED63469.1"/>
    </source>
</evidence>
<feature type="transmembrane region" description="Helical" evidence="10">
    <location>
        <begin position="162"/>
        <end position="184"/>
    </location>
</feature>
<feature type="transmembrane region" description="Helical" evidence="10">
    <location>
        <begin position="124"/>
        <end position="150"/>
    </location>
</feature>
<feature type="transmembrane region" description="Helical" evidence="10">
    <location>
        <begin position="421"/>
        <end position="441"/>
    </location>
</feature>
<feature type="transmembrane region" description="Helical" evidence="10">
    <location>
        <begin position="447"/>
        <end position="467"/>
    </location>
</feature>
<dbReference type="Proteomes" id="UP001218638">
    <property type="component" value="Chromosome"/>
</dbReference>
<proteinExistence type="predicted"/>
<comment type="subcellular location">
    <subcellularLocation>
        <location evidence="1">Cell membrane</location>
        <topology evidence="1">Multi-pass membrane protein</topology>
    </subcellularLocation>
</comment>
<keyword evidence="12" id="KW-1185">Reference proteome</keyword>
<keyword evidence="7" id="KW-0406">Ion transport</keyword>
<feature type="transmembrane region" description="Helical" evidence="10">
    <location>
        <begin position="287"/>
        <end position="308"/>
    </location>
</feature>
<evidence type="ECO:0000256" key="1">
    <source>
        <dbReference type="ARBA" id="ARBA00004651"/>
    </source>
</evidence>
<dbReference type="GO" id="GO:0005886">
    <property type="term" value="C:plasma membrane"/>
    <property type="evidence" value="ECO:0007669"/>
    <property type="project" value="UniProtKB-SubCell"/>
</dbReference>
<accession>A0AAF0CP68</accession>
<sequence length="477" mass="51082">MPDSATAPPAEDDPRHDTSVWRGILLALRGERHDYTSVRLERAVLLLAVPMVLEMVMESIFSLADVFWVSRLGPQAIATVGLTESIMTLVYAVAIGMSFAAGAIVSRRIGEKSPARASQAAGQIILLGTAAAAIIGGMFAINAAALLRFMGAEADVIREGTSYAAIMFGGNVTVFLIFLINAIFRGAGDAALAMRTLILANGINLVLDPCLIFGWGPFPELGLPGAAIATNVGRGIGIIYQLTHLVRGNDHLKLRWADLRPRPDSCVTILRTSGNGIAQLMISMTSWLGLFKILAVFGSGAVASYTIAMRIMIFALMPAWGLSNAGSTLVGQNLGAGKPERAERAVRIAMRYNVIFLGTVGLLFIVFARPIIAQFTTDADVFALGVRALWIISLGFPIYAAGMCLEGTFNGAGDTRTPTRLNFFTQWLFQVPLAWLLAHVGGLGPTGVFIAAPVSFAALTLWSWILFRRGAWKMKLL</sequence>
<dbReference type="InterPro" id="IPR002528">
    <property type="entry name" value="MATE_fam"/>
</dbReference>
<dbReference type="GO" id="GO:0042910">
    <property type="term" value="F:xenobiotic transmembrane transporter activity"/>
    <property type="evidence" value="ECO:0007669"/>
    <property type="project" value="InterPro"/>
</dbReference>
<dbReference type="CDD" id="cd13139">
    <property type="entry name" value="MATE_like_14"/>
    <property type="match status" value="1"/>
</dbReference>
<feature type="transmembrane region" description="Helical" evidence="10">
    <location>
        <begin position="76"/>
        <end position="104"/>
    </location>
</feature>
<protein>
    <recommendedName>
        <fullName evidence="9">Multidrug-efflux transporter</fullName>
    </recommendedName>
</protein>
<dbReference type="PANTHER" id="PTHR43298">
    <property type="entry name" value="MULTIDRUG RESISTANCE PROTEIN NORM-RELATED"/>
    <property type="match status" value="1"/>
</dbReference>
<dbReference type="GO" id="GO:0006811">
    <property type="term" value="P:monoatomic ion transport"/>
    <property type="evidence" value="ECO:0007669"/>
    <property type="project" value="UniProtKB-KW"/>
</dbReference>
<feature type="transmembrane region" description="Helical" evidence="10">
    <location>
        <begin position="196"/>
        <end position="215"/>
    </location>
</feature>
<gene>
    <name evidence="11" type="ORF">PXH66_14105</name>
</gene>
<evidence type="ECO:0000256" key="7">
    <source>
        <dbReference type="ARBA" id="ARBA00023065"/>
    </source>
</evidence>
<keyword evidence="5 10" id="KW-0812">Transmembrane</keyword>
<evidence type="ECO:0000256" key="2">
    <source>
        <dbReference type="ARBA" id="ARBA00022448"/>
    </source>
</evidence>
<name>A0AAF0CP68_9BACT</name>